<evidence type="ECO:0000256" key="1">
    <source>
        <dbReference type="SAM" id="Coils"/>
    </source>
</evidence>
<keyword evidence="4" id="KW-1185">Reference proteome</keyword>
<accession>A0AAU9IMP1</accession>
<feature type="region of interest" description="Disordered" evidence="2">
    <location>
        <begin position="1"/>
        <end position="63"/>
    </location>
</feature>
<protein>
    <submittedName>
        <fullName evidence="3">Uncharacterized protein</fullName>
    </submittedName>
</protein>
<name>A0AAU9IMP1_9CILI</name>
<evidence type="ECO:0000256" key="2">
    <source>
        <dbReference type="SAM" id="MobiDB-lite"/>
    </source>
</evidence>
<gene>
    <name evidence="3" type="ORF">BSTOLATCC_MIC15484</name>
</gene>
<evidence type="ECO:0000313" key="3">
    <source>
        <dbReference type="EMBL" id="CAG9316040.1"/>
    </source>
</evidence>
<feature type="compositionally biased region" description="Basic and acidic residues" evidence="2">
    <location>
        <begin position="36"/>
        <end position="50"/>
    </location>
</feature>
<dbReference type="Proteomes" id="UP001162131">
    <property type="component" value="Unassembled WGS sequence"/>
</dbReference>
<feature type="coiled-coil region" evidence="1">
    <location>
        <begin position="85"/>
        <end position="112"/>
    </location>
</feature>
<proteinExistence type="predicted"/>
<keyword evidence="1" id="KW-0175">Coiled coil</keyword>
<reference evidence="3" key="1">
    <citation type="submission" date="2021-09" db="EMBL/GenBank/DDBJ databases">
        <authorList>
            <consortium name="AG Swart"/>
            <person name="Singh M."/>
            <person name="Singh A."/>
            <person name="Seah K."/>
            <person name="Emmerich C."/>
        </authorList>
    </citation>
    <scope>NUCLEOTIDE SEQUENCE</scope>
    <source>
        <strain evidence="3">ATCC30299</strain>
    </source>
</reference>
<comment type="caution">
    <text evidence="3">The sequence shown here is derived from an EMBL/GenBank/DDBJ whole genome shotgun (WGS) entry which is preliminary data.</text>
</comment>
<evidence type="ECO:0000313" key="4">
    <source>
        <dbReference type="Proteomes" id="UP001162131"/>
    </source>
</evidence>
<dbReference type="AlphaFoldDB" id="A0AAU9IMP1"/>
<sequence length="399" mass="46142">MGNVCCMGRTGHTPQNNENSMIKDSEFHNKKKSDHRRSFEQSDSRRESKRISSPKNSKPAVQWQNLFSQHSENKKSEENTAKIQKPILASKLEKIEEERKSIEDNYKSDLYETQGFLIDYDLEEATNYTKSDQRKIIQILDNYQEELEDGDIEELDGLIEDANMNGVLITMMFTTHAIYILNSEEWSSVTRRVPFESIKAMSLAAKGLSVLFHIEPEDGKYNDILISSERYNDIIKATEQLYYECTGDYVQWNVAESKNDLFTFLNKPINKEFTSEDKNLTKVFVRYGEIGEKKLKLQLCSTSSESFEFDKYFLLTNKGIYILKKDFGMIDKVFLENIRKIGKDSVQRSIIVYDVDKSFYFKLPLVIADDIQEAALAVGNSKIKELDLDSESYLSVTNN</sequence>
<dbReference type="EMBL" id="CAJZBQ010000015">
    <property type="protein sequence ID" value="CAG9316040.1"/>
    <property type="molecule type" value="Genomic_DNA"/>
</dbReference>
<organism evidence="3 4">
    <name type="scientific">Blepharisma stoltei</name>
    <dbReference type="NCBI Taxonomy" id="1481888"/>
    <lineage>
        <taxon>Eukaryota</taxon>
        <taxon>Sar</taxon>
        <taxon>Alveolata</taxon>
        <taxon>Ciliophora</taxon>
        <taxon>Postciliodesmatophora</taxon>
        <taxon>Heterotrichea</taxon>
        <taxon>Heterotrichida</taxon>
        <taxon>Blepharismidae</taxon>
        <taxon>Blepharisma</taxon>
    </lineage>
</organism>